<keyword evidence="5 8" id="KW-0808">Transferase</keyword>
<sequence length="417" mass="46546">MSGVLGVFSFEEDEIEVFPLLYYGLYALQHRGQAAVGVGTIDSEGKTDVHKNNGLISENFGKGLITHMEGSKGLGFVKYKFRNQTLPSMPIVRGDNLLVIEGSIETESFDVNECIEVLNGDINEIKIYFESIVGKFVLVFMNKNRFIALKNQDGIKPLSIGKYQSAMIASSETSAIETVGGTIIRELQPGELFFHSQDQTFSYYLSNELEATENVDAFEFVYTARPDSILDGVNVYEARHRLGEMLWHEDQIDEGIVIGAPDSGIIASLGYAKASGLPYQEGFVRNRYVGRTFIETSQLDRERGLQIKLTPIRHNVSNRDVILVDDSIVRGSTIKRTVKSLKNVGAKSVHVRIASPPVIHDESDTIDIPDKSELIACNYSVEEMVDIIGCDSLRYISLDGFHRAIGRNQMYEPYFLD</sequence>
<feature type="binding site" evidence="9">
    <location>
        <position position="325"/>
    </location>
    <ligand>
        <name>Mg(2+)</name>
        <dbReference type="ChEBI" id="CHEBI:18420"/>
    </ligand>
</feature>
<dbReference type="PIRSF" id="PIRSF000485">
    <property type="entry name" value="Amd_phspho_trans"/>
    <property type="match status" value="1"/>
</dbReference>
<dbReference type="Gene3D" id="3.40.50.2020">
    <property type="match status" value="1"/>
</dbReference>
<dbReference type="GO" id="GO:0006164">
    <property type="term" value="P:purine nucleotide biosynthetic process"/>
    <property type="evidence" value="ECO:0007669"/>
    <property type="project" value="UniProtKB-KW"/>
</dbReference>
<keyword evidence="9" id="KW-0479">Metal-binding</keyword>
<dbReference type="SUPFAM" id="SSF56235">
    <property type="entry name" value="N-terminal nucleophile aminohydrolases (Ntn hydrolases)"/>
    <property type="match status" value="1"/>
</dbReference>
<dbReference type="PROSITE" id="PS51278">
    <property type="entry name" value="GATASE_TYPE_2"/>
    <property type="match status" value="1"/>
</dbReference>
<feature type="binding site" evidence="9">
    <location>
        <position position="263"/>
    </location>
    <ligand>
        <name>Mg(2+)</name>
        <dbReference type="ChEBI" id="CHEBI:18420"/>
    </ligand>
</feature>
<dbReference type="EMBL" id="JAUNQW010000019">
    <property type="protein sequence ID" value="MDO5457655.1"/>
    <property type="molecule type" value="Genomic_DNA"/>
</dbReference>
<evidence type="ECO:0000256" key="7">
    <source>
        <dbReference type="ARBA" id="ARBA00022962"/>
    </source>
</evidence>
<evidence type="ECO:0000256" key="8">
    <source>
        <dbReference type="PIRNR" id="PIRNR000485"/>
    </source>
</evidence>
<dbReference type="InterPro" id="IPR029055">
    <property type="entry name" value="Ntn_hydrolases_N"/>
</dbReference>
<dbReference type="GO" id="GO:0046872">
    <property type="term" value="F:metal ion binding"/>
    <property type="evidence" value="ECO:0007669"/>
    <property type="project" value="UniProtKB-KW"/>
</dbReference>
<comment type="pathway">
    <text evidence="1 8">Purine metabolism; IMP biosynthesis via de novo pathway; N(1)-(5-phospho-D-ribosyl)glycinamide from 5-phospho-alpha-D-ribose 1-diphosphate: step 1/2.</text>
</comment>
<dbReference type="CDD" id="cd06223">
    <property type="entry name" value="PRTases_typeI"/>
    <property type="match status" value="1"/>
</dbReference>
<dbReference type="AlphaFoldDB" id="A0AA43UCW5"/>
<keyword evidence="9" id="KW-0460">Magnesium</keyword>
<dbReference type="Proteomes" id="UP001171751">
    <property type="component" value="Unassembled WGS sequence"/>
</dbReference>
<protein>
    <recommendedName>
        <fullName evidence="3 8">Amidophosphoribosyltransferase</fullName>
        <shortName evidence="8">ATase</shortName>
        <ecNumber evidence="3 8">2.4.2.14</ecNumber>
    </recommendedName>
    <alternativeName>
        <fullName evidence="8">Glutamine phosphoribosylpyrophosphate amidotransferase</fullName>
    </alternativeName>
</protein>
<accession>A0AA43UCW5</accession>
<evidence type="ECO:0000313" key="11">
    <source>
        <dbReference type="EMBL" id="MDO5457655.1"/>
    </source>
</evidence>
<comment type="caution">
    <text evidence="11">The sequence shown here is derived from an EMBL/GenBank/DDBJ whole genome shotgun (WGS) entry which is preliminary data.</text>
</comment>
<evidence type="ECO:0000256" key="9">
    <source>
        <dbReference type="PIRSR" id="PIRSR000485-2"/>
    </source>
</evidence>
<evidence type="ECO:0000256" key="2">
    <source>
        <dbReference type="ARBA" id="ARBA00010138"/>
    </source>
</evidence>
<comment type="cofactor">
    <cofactor evidence="9">
        <name>Mg(2+)</name>
        <dbReference type="ChEBI" id="CHEBI:18420"/>
    </cofactor>
    <text evidence="9">Binds 1 Mg(2+) ion per subunit.</text>
</comment>
<evidence type="ECO:0000256" key="6">
    <source>
        <dbReference type="ARBA" id="ARBA00022755"/>
    </source>
</evidence>
<proteinExistence type="inferred from homology"/>
<dbReference type="GO" id="GO:0009113">
    <property type="term" value="P:purine nucleobase biosynthetic process"/>
    <property type="evidence" value="ECO:0007669"/>
    <property type="project" value="InterPro"/>
</dbReference>
<dbReference type="GO" id="GO:0004044">
    <property type="term" value="F:amidophosphoribosyltransferase activity"/>
    <property type="evidence" value="ECO:0007669"/>
    <property type="project" value="UniProtKB-EC"/>
</dbReference>
<comment type="catalytic activity">
    <reaction evidence="8">
        <text>5-phospho-beta-D-ribosylamine + L-glutamate + diphosphate = 5-phospho-alpha-D-ribose 1-diphosphate + L-glutamine + H2O</text>
        <dbReference type="Rhea" id="RHEA:14905"/>
        <dbReference type="ChEBI" id="CHEBI:15377"/>
        <dbReference type="ChEBI" id="CHEBI:29985"/>
        <dbReference type="ChEBI" id="CHEBI:33019"/>
        <dbReference type="ChEBI" id="CHEBI:58017"/>
        <dbReference type="ChEBI" id="CHEBI:58359"/>
        <dbReference type="ChEBI" id="CHEBI:58681"/>
        <dbReference type="EC" id="2.4.2.14"/>
    </reaction>
</comment>
<dbReference type="SUPFAM" id="SSF53271">
    <property type="entry name" value="PRTase-like"/>
    <property type="match status" value="1"/>
</dbReference>
<comment type="similarity">
    <text evidence="2 8">In the C-terminal section; belongs to the purine/pyrimidine phosphoribosyltransferase family.</text>
</comment>
<keyword evidence="4 8" id="KW-0328">Glycosyltransferase</keyword>
<keyword evidence="6 8" id="KW-0658">Purine biosynthesis</keyword>
<organism evidence="11 12">
    <name type="scientific">Atopococcus tabaci</name>
    <dbReference type="NCBI Taxonomy" id="269774"/>
    <lineage>
        <taxon>Bacteria</taxon>
        <taxon>Bacillati</taxon>
        <taxon>Bacillota</taxon>
        <taxon>Bacilli</taxon>
        <taxon>Lactobacillales</taxon>
        <taxon>Carnobacteriaceae</taxon>
        <taxon>Atopococcus</taxon>
    </lineage>
</organism>
<evidence type="ECO:0000259" key="10">
    <source>
        <dbReference type="PROSITE" id="PS51278"/>
    </source>
</evidence>
<evidence type="ECO:0000256" key="4">
    <source>
        <dbReference type="ARBA" id="ARBA00022676"/>
    </source>
</evidence>
<keyword evidence="12" id="KW-1185">Reference proteome</keyword>
<dbReference type="InterPro" id="IPR017932">
    <property type="entry name" value="GATase_2_dom"/>
</dbReference>
<dbReference type="PANTHER" id="PTHR11907">
    <property type="entry name" value="AMIDOPHOSPHORIBOSYLTRANSFERASE"/>
    <property type="match status" value="1"/>
</dbReference>
<dbReference type="InterPro" id="IPR005854">
    <property type="entry name" value="PurF"/>
</dbReference>
<keyword evidence="7" id="KW-0315">Glutamine amidotransferase</keyword>
<name>A0AA43UCW5_9LACT</name>
<dbReference type="InterPro" id="IPR000836">
    <property type="entry name" value="PRTase_dom"/>
</dbReference>
<dbReference type="InterPro" id="IPR029057">
    <property type="entry name" value="PRTase-like"/>
</dbReference>
<dbReference type="Gene3D" id="3.60.20.10">
    <property type="entry name" value="Glutamine Phosphoribosylpyrophosphate, subunit 1, domain 1"/>
    <property type="match status" value="2"/>
</dbReference>
<evidence type="ECO:0000256" key="1">
    <source>
        <dbReference type="ARBA" id="ARBA00005209"/>
    </source>
</evidence>
<evidence type="ECO:0000256" key="3">
    <source>
        <dbReference type="ARBA" id="ARBA00011941"/>
    </source>
</evidence>
<feature type="domain" description="Glutamine amidotransferase type-2" evidence="10">
    <location>
        <begin position="2"/>
        <end position="198"/>
    </location>
</feature>
<dbReference type="EC" id="2.4.2.14" evidence="3 8"/>
<gene>
    <name evidence="11" type="ORF">Q4F26_04840</name>
</gene>
<evidence type="ECO:0000313" key="12">
    <source>
        <dbReference type="Proteomes" id="UP001171751"/>
    </source>
</evidence>
<reference evidence="11" key="1">
    <citation type="submission" date="2023-07" db="EMBL/GenBank/DDBJ databases">
        <title>Between Cages and Wild: Unraveling the Impact of Captivity on Animal Microbiomes and Antimicrobial Resistance.</title>
        <authorList>
            <person name="Schmartz G.P."/>
            <person name="Rehner J."/>
            <person name="Schuff M.J."/>
            <person name="Becker S.L."/>
            <person name="Kravczyk M."/>
            <person name="Gurevich A."/>
            <person name="Francke R."/>
            <person name="Mueller R."/>
            <person name="Keller V."/>
            <person name="Keller A."/>
        </authorList>
    </citation>
    <scope>NUCLEOTIDE SEQUENCE</scope>
    <source>
        <strain evidence="11">S39M_St_73</strain>
    </source>
</reference>
<evidence type="ECO:0000256" key="5">
    <source>
        <dbReference type="ARBA" id="ARBA00022679"/>
    </source>
</evidence>
<feature type="binding site" evidence="9">
    <location>
        <position position="326"/>
    </location>
    <ligand>
        <name>Mg(2+)</name>
        <dbReference type="ChEBI" id="CHEBI:18420"/>
    </ligand>
</feature>